<comment type="caution">
    <text evidence="6">The sequence shown here is derived from an EMBL/GenBank/DDBJ whole genome shotgun (WGS) entry which is preliminary data.</text>
</comment>
<dbReference type="SMART" id="SM00829">
    <property type="entry name" value="PKS_ER"/>
    <property type="match status" value="1"/>
</dbReference>
<evidence type="ECO:0000256" key="1">
    <source>
        <dbReference type="ARBA" id="ARBA00022723"/>
    </source>
</evidence>
<dbReference type="EMBL" id="PPQW01000016">
    <property type="protein sequence ID" value="PNZ68376.1"/>
    <property type="molecule type" value="Genomic_DNA"/>
</dbReference>
<dbReference type="InterPro" id="IPR050129">
    <property type="entry name" value="Zn_alcohol_dh"/>
</dbReference>
<dbReference type="InterPro" id="IPR011032">
    <property type="entry name" value="GroES-like_sf"/>
</dbReference>
<dbReference type="InterPro" id="IPR020843">
    <property type="entry name" value="ER"/>
</dbReference>
<evidence type="ECO:0000313" key="7">
    <source>
        <dbReference type="Proteomes" id="UP000242470"/>
    </source>
</evidence>
<keyword evidence="1 4" id="KW-0479">Metal-binding</keyword>
<evidence type="ECO:0000256" key="3">
    <source>
        <dbReference type="ARBA" id="ARBA00023002"/>
    </source>
</evidence>
<dbReference type="Proteomes" id="UP000242470">
    <property type="component" value="Unassembled WGS sequence"/>
</dbReference>
<dbReference type="SUPFAM" id="SSF51735">
    <property type="entry name" value="NAD(P)-binding Rossmann-fold domains"/>
    <property type="match status" value="1"/>
</dbReference>
<dbReference type="InterPro" id="IPR013154">
    <property type="entry name" value="ADH-like_N"/>
</dbReference>
<dbReference type="PROSITE" id="PS00059">
    <property type="entry name" value="ADH_ZINC"/>
    <property type="match status" value="1"/>
</dbReference>
<accession>A0AAP8PPP6</accession>
<dbReference type="GO" id="GO:0016491">
    <property type="term" value="F:oxidoreductase activity"/>
    <property type="evidence" value="ECO:0007669"/>
    <property type="project" value="UniProtKB-KW"/>
</dbReference>
<evidence type="ECO:0000256" key="4">
    <source>
        <dbReference type="RuleBase" id="RU361277"/>
    </source>
</evidence>
<dbReference type="InterPro" id="IPR013149">
    <property type="entry name" value="ADH-like_C"/>
</dbReference>
<dbReference type="GO" id="GO:0008270">
    <property type="term" value="F:zinc ion binding"/>
    <property type="evidence" value="ECO:0007669"/>
    <property type="project" value="InterPro"/>
</dbReference>
<evidence type="ECO:0000256" key="2">
    <source>
        <dbReference type="ARBA" id="ARBA00022833"/>
    </source>
</evidence>
<organism evidence="6 7">
    <name type="scientific">Staphylococcus auricularis</name>
    <dbReference type="NCBI Taxonomy" id="29379"/>
    <lineage>
        <taxon>Bacteria</taxon>
        <taxon>Bacillati</taxon>
        <taxon>Bacillota</taxon>
        <taxon>Bacilli</taxon>
        <taxon>Bacillales</taxon>
        <taxon>Staphylococcaceae</taxon>
        <taxon>Staphylococcus</taxon>
    </lineage>
</organism>
<dbReference type="PANTHER" id="PTHR43401:SF2">
    <property type="entry name" value="L-THREONINE 3-DEHYDROGENASE"/>
    <property type="match status" value="1"/>
</dbReference>
<dbReference type="Gene3D" id="3.40.50.720">
    <property type="entry name" value="NAD(P)-binding Rossmann-like Domain"/>
    <property type="match status" value="1"/>
</dbReference>
<gene>
    <name evidence="6" type="ORF">CD158_03455</name>
</gene>
<dbReference type="AlphaFoldDB" id="A0AAP8PPP6"/>
<dbReference type="Pfam" id="PF08240">
    <property type="entry name" value="ADH_N"/>
    <property type="match status" value="1"/>
</dbReference>
<keyword evidence="3" id="KW-0560">Oxidoreductase</keyword>
<dbReference type="GeneID" id="64983069"/>
<dbReference type="InterPro" id="IPR036291">
    <property type="entry name" value="NAD(P)-bd_dom_sf"/>
</dbReference>
<dbReference type="SUPFAM" id="SSF50129">
    <property type="entry name" value="GroES-like"/>
    <property type="match status" value="1"/>
</dbReference>
<dbReference type="Gene3D" id="3.90.180.10">
    <property type="entry name" value="Medium-chain alcohol dehydrogenases, catalytic domain"/>
    <property type="match status" value="1"/>
</dbReference>
<comment type="cofactor">
    <cofactor evidence="4">
        <name>Zn(2+)</name>
        <dbReference type="ChEBI" id="CHEBI:29105"/>
    </cofactor>
</comment>
<dbReference type="Pfam" id="PF00107">
    <property type="entry name" value="ADH_zinc_N"/>
    <property type="match status" value="1"/>
</dbReference>
<evidence type="ECO:0000313" key="6">
    <source>
        <dbReference type="EMBL" id="PNZ68376.1"/>
    </source>
</evidence>
<dbReference type="RefSeq" id="WP_059106299.1">
    <property type="nucleotide sequence ID" value="NZ_AP024589.1"/>
</dbReference>
<keyword evidence="2 4" id="KW-0862">Zinc</keyword>
<protein>
    <submittedName>
        <fullName evidence="6">Butanediol dehydrogenase</fullName>
    </submittedName>
</protein>
<dbReference type="PANTHER" id="PTHR43401">
    <property type="entry name" value="L-THREONINE 3-DEHYDROGENASE"/>
    <property type="match status" value="1"/>
</dbReference>
<name>A0AAP8PPP6_9STAP</name>
<feature type="domain" description="Enoyl reductase (ER)" evidence="5">
    <location>
        <begin position="8"/>
        <end position="342"/>
    </location>
</feature>
<proteinExistence type="inferred from homology"/>
<reference evidence="6 7" key="1">
    <citation type="submission" date="2017-08" db="EMBL/GenBank/DDBJ databases">
        <title>Draft genome sequences of 64 type strains of genus Staph aureus.</title>
        <authorList>
            <person name="Cole K."/>
            <person name="Golubchik T."/>
            <person name="Russell J."/>
            <person name="Foster D."/>
            <person name="Llewelyn M."/>
            <person name="Wilson D."/>
            <person name="Crook D."/>
            <person name="Paul J."/>
        </authorList>
    </citation>
    <scope>NUCLEOTIDE SEQUENCE [LARGE SCALE GENOMIC DNA]</scope>
    <source>
        <strain evidence="6 7">NCTC 12101</strain>
    </source>
</reference>
<comment type="similarity">
    <text evidence="4">Belongs to the zinc-containing alcohol dehydrogenase family.</text>
</comment>
<dbReference type="InterPro" id="IPR002328">
    <property type="entry name" value="ADH_Zn_CS"/>
</dbReference>
<evidence type="ECO:0000259" key="5">
    <source>
        <dbReference type="SMART" id="SM00829"/>
    </source>
</evidence>
<sequence length="349" mass="37796">MKAAVYYGKKDIRVEEWEDRPLQADEVKVKVAWTGICGSDLHEYVDGPLNTPAEPNKYTHRQLPFPLGHEFSGIVEDIGADVTHVAKGDRVVINPSLTPDNQPEGFDNTEGIGFLGLIRPGAFAQYVNAPETVVHKVPDNLPLKYAALVEPQAVANQAIKEARLAFGQTVAVIGVGPIGIATILGAKSAGAKRIVAIDLSDERLSLAKDMGADAVYNSNNFDTQQILDSEGFDKGFDVTFEVAGVAPTFVQAIELTKARGQVSILSIFAHEIEWNPAQLTKSFVNVQASLGYTYDTFLDTLELIANGRIDASKMITSEISLDEVPDGFELLANDKKQAKILVNVDGEDN</sequence>
<dbReference type="CDD" id="cd08233">
    <property type="entry name" value="butanediol_DH_like"/>
    <property type="match status" value="1"/>
</dbReference>